<dbReference type="Proteomes" id="UP001430953">
    <property type="component" value="Unassembled WGS sequence"/>
</dbReference>
<protein>
    <submittedName>
        <fullName evidence="1">Uncharacterized protein</fullName>
    </submittedName>
</protein>
<dbReference type="EMBL" id="JADYXP020000007">
    <property type="protein sequence ID" value="KAL0120913.1"/>
    <property type="molecule type" value="Genomic_DNA"/>
</dbReference>
<name>A0AAW2FYQ7_9HYME</name>
<evidence type="ECO:0000313" key="1">
    <source>
        <dbReference type="EMBL" id="KAL0120913.1"/>
    </source>
</evidence>
<gene>
    <name evidence="1" type="ORF">PUN28_008543</name>
</gene>
<proteinExistence type="predicted"/>
<dbReference type="AlphaFoldDB" id="A0AAW2FYQ7"/>
<keyword evidence="2" id="KW-1185">Reference proteome</keyword>
<comment type="caution">
    <text evidence="1">The sequence shown here is derived from an EMBL/GenBank/DDBJ whole genome shotgun (WGS) entry which is preliminary data.</text>
</comment>
<reference evidence="1 2" key="1">
    <citation type="submission" date="2023-03" db="EMBL/GenBank/DDBJ databases">
        <title>High recombination rates correlate with genetic variation in Cardiocondyla obscurior ants.</title>
        <authorList>
            <person name="Errbii M."/>
        </authorList>
    </citation>
    <scope>NUCLEOTIDE SEQUENCE [LARGE SCALE GENOMIC DNA]</scope>
    <source>
        <strain evidence="1">Alpha-2009</strain>
        <tissue evidence="1">Whole body</tissue>
    </source>
</reference>
<accession>A0AAW2FYQ7</accession>
<organism evidence="1 2">
    <name type="scientific">Cardiocondyla obscurior</name>
    <dbReference type="NCBI Taxonomy" id="286306"/>
    <lineage>
        <taxon>Eukaryota</taxon>
        <taxon>Metazoa</taxon>
        <taxon>Ecdysozoa</taxon>
        <taxon>Arthropoda</taxon>
        <taxon>Hexapoda</taxon>
        <taxon>Insecta</taxon>
        <taxon>Pterygota</taxon>
        <taxon>Neoptera</taxon>
        <taxon>Endopterygota</taxon>
        <taxon>Hymenoptera</taxon>
        <taxon>Apocrita</taxon>
        <taxon>Aculeata</taxon>
        <taxon>Formicoidea</taxon>
        <taxon>Formicidae</taxon>
        <taxon>Myrmicinae</taxon>
        <taxon>Cardiocondyla</taxon>
    </lineage>
</organism>
<sequence>MPPTALICSLRRKRNILITCFQKTLETSIMPLFLPRKNLTCERAVDREQITCPRRDTCTCFSHKRRGCSCKFHDSLFGERKISRAFINGPFSSSARTMERTYSPHI</sequence>
<evidence type="ECO:0000313" key="2">
    <source>
        <dbReference type="Proteomes" id="UP001430953"/>
    </source>
</evidence>